<protein>
    <submittedName>
        <fullName evidence="2">Unannotated protein</fullName>
    </submittedName>
</protein>
<feature type="region of interest" description="Disordered" evidence="1">
    <location>
        <begin position="103"/>
        <end position="130"/>
    </location>
</feature>
<sequence>METGNSGSPEREPGEAAIAEAEAVLAEQAPNVVIAFHRWRRNQRAMYSLGILHALGKGWVTIGDDGLIHFGSLHVDQFEKLVRIFENLESGVSVSAPRSGPGQFAFDFDPTPPSLPSVTGTESHHAGVAR</sequence>
<gene>
    <name evidence="2" type="ORF">UFOPK3733_02146</name>
</gene>
<accession>A0A6J7KHV3</accession>
<proteinExistence type="predicted"/>
<name>A0A6J7KHV3_9ZZZZ</name>
<dbReference type="EMBL" id="CAFBNC010000164">
    <property type="protein sequence ID" value="CAB4955710.1"/>
    <property type="molecule type" value="Genomic_DNA"/>
</dbReference>
<dbReference type="AlphaFoldDB" id="A0A6J7KHV3"/>
<reference evidence="2" key="1">
    <citation type="submission" date="2020-05" db="EMBL/GenBank/DDBJ databases">
        <authorList>
            <person name="Chiriac C."/>
            <person name="Salcher M."/>
            <person name="Ghai R."/>
            <person name="Kavagutti S V."/>
        </authorList>
    </citation>
    <scope>NUCLEOTIDE SEQUENCE</scope>
</reference>
<evidence type="ECO:0000256" key="1">
    <source>
        <dbReference type="SAM" id="MobiDB-lite"/>
    </source>
</evidence>
<evidence type="ECO:0000313" key="2">
    <source>
        <dbReference type="EMBL" id="CAB4955710.1"/>
    </source>
</evidence>
<organism evidence="2">
    <name type="scientific">freshwater metagenome</name>
    <dbReference type="NCBI Taxonomy" id="449393"/>
    <lineage>
        <taxon>unclassified sequences</taxon>
        <taxon>metagenomes</taxon>
        <taxon>ecological metagenomes</taxon>
    </lineage>
</organism>